<dbReference type="GO" id="GO:0043614">
    <property type="term" value="C:multi-eIF complex"/>
    <property type="evidence" value="ECO:0007669"/>
    <property type="project" value="TreeGrafter"/>
</dbReference>
<dbReference type="AlphaFoldDB" id="A0A7G2C5R2"/>
<feature type="compositionally biased region" description="Pro residues" evidence="1">
    <location>
        <begin position="233"/>
        <end position="245"/>
    </location>
</feature>
<name>A0A7G2C5R2_9TRYP</name>
<sequence>MGAWTEGLRRGPLDIARALQSSDDMVRGATVNGSLEAVNTYSDDSQDILAQAERLLTSLNLPPGSINGMTSPRTHRNSKVSSSAKSPHESSPALKNHVQTPENSTTSEDEKVKSPEKEKEKEKEKGKERERKPSVIDQTPKPLPGLPALAPPPPGLPLLPGMPGNEGPFLPPRPSDVFLPYTAEEKPGKDVMPIPRFRLPPPPGVTALEWKERLERRIKLLDDYEKKKKMAPSPAPAPAPAPVPSYPQQQTQNHVNHNPPPPISQDHGESSMEDVDTSLPPAKKGGKKDSKVSVTSPGAGATETPVIGKNAAPPALVSTEDSSEKEERKERERKEKEEAEKREKEEKEKREKEKREKEEQERKEKEQKENEEKERKEKEAKEREEREKREQEEKEKREREERERSAPPPQRASGPTGTLTKVPKDDALRMRGELRPINDKNGNLAVPNMYKSVPNNPACVELDKFDVEAPAVGAPVVVGLADAADKFPPPKPPKNDLAQFFLDGVVGVPMDSMCCRICVYITDGTGPKDRINLHDPHVFIRPPDLVAYQDLNSSCIEPEFAAMHKVKIGPNTHAVCVVEYIVERQEEPVCLGHCCIPINKTSYTGSFLTRLKLGDPRRSQERDPEDGRPVGRVVDEQQRLTKNYEQQQLELSVDSQFLRNVLPANPASARSAFPCPTSSGVSTTPTPTPLTRRHLGSCRSPRRRSRCTTRVCRCRRRPPAPRGSKIKSLRRKSSLGLPPRLAMASPTSPRTPRQGDCSCG</sequence>
<feature type="compositionally biased region" description="Low complexity" evidence="1">
    <location>
        <begin position="158"/>
        <end position="168"/>
    </location>
</feature>
<feature type="compositionally biased region" description="Basic and acidic residues" evidence="1">
    <location>
        <begin position="108"/>
        <end position="134"/>
    </location>
</feature>
<feature type="region of interest" description="Disordered" evidence="1">
    <location>
        <begin position="669"/>
        <end position="702"/>
    </location>
</feature>
<dbReference type="GO" id="GO:0071541">
    <property type="term" value="C:eukaryotic translation initiation factor 3 complex, eIF3m"/>
    <property type="evidence" value="ECO:0007669"/>
    <property type="project" value="TreeGrafter"/>
</dbReference>
<feature type="compositionally biased region" description="Basic and acidic residues" evidence="1">
    <location>
        <begin position="325"/>
        <end position="405"/>
    </location>
</feature>
<evidence type="ECO:0000313" key="2">
    <source>
        <dbReference type="EMBL" id="CAD2215080.1"/>
    </source>
</evidence>
<feature type="compositionally biased region" description="Low complexity" evidence="1">
    <location>
        <begin position="79"/>
        <end position="93"/>
    </location>
</feature>
<keyword evidence="3" id="KW-1185">Reference proteome</keyword>
<feature type="region of interest" description="Disordered" evidence="1">
    <location>
        <begin position="225"/>
        <end position="425"/>
    </location>
</feature>
<organism evidence="2 3">
    <name type="scientific">Angomonas deanei</name>
    <dbReference type="NCBI Taxonomy" id="59799"/>
    <lineage>
        <taxon>Eukaryota</taxon>
        <taxon>Discoba</taxon>
        <taxon>Euglenozoa</taxon>
        <taxon>Kinetoplastea</taxon>
        <taxon>Metakinetoplastina</taxon>
        <taxon>Trypanosomatida</taxon>
        <taxon>Trypanosomatidae</taxon>
        <taxon>Strigomonadinae</taxon>
        <taxon>Angomonas</taxon>
    </lineage>
</organism>
<dbReference type="GO" id="GO:0001732">
    <property type="term" value="P:formation of cytoplasmic translation initiation complex"/>
    <property type="evidence" value="ECO:0007669"/>
    <property type="project" value="TreeGrafter"/>
</dbReference>
<dbReference type="VEuPathDB" id="TriTrypDB:ADEAN_000253300"/>
<dbReference type="GO" id="GO:0071540">
    <property type="term" value="C:eukaryotic translation initiation factor 3 complex, eIF3e"/>
    <property type="evidence" value="ECO:0007669"/>
    <property type="project" value="TreeGrafter"/>
</dbReference>
<feature type="compositionally biased region" description="Low complexity" evidence="1">
    <location>
        <begin position="674"/>
        <end position="685"/>
    </location>
</feature>
<feature type="region of interest" description="Disordered" evidence="1">
    <location>
        <begin position="186"/>
        <end position="205"/>
    </location>
</feature>
<feature type="compositionally biased region" description="Polar residues" evidence="1">
    <location>
        <begin position="97"/>
        <end position="106"/>
    </location>
</feature>
<evidence type="ECO:0000313" key="3">
    <source>
        <dbReference type="Proteomes" id="UP000515908"/>
    </source>
</evidence>
<protein>
    <submittedName>
        <fullName evidence="2">Uncharacterized protein</fullName>
    </submittedName>
</protein>
<dbReference type="EMBL" id="LR877148">
    <property type="protein sequence ID" value="CAD2215080.1"/>
    <property type="molecule type" value="Genomic_DNA"/>
</dbReference>
<dbReference type="GO" id="GO:0002188">
    <property type="term" value="P:translation reinitiation"/>
    <property type="evidence" value="ECO:0007669"/>
    <property type="project" value="TreeGrafter"/>
</dbReference>
<feature type="compositionally biased region" description="Basic residues" evidence="1">
    <location>
        <begin position="691"/>
        <end position="702"/>
    </location>
</feature>
<reference evidence="2 3" key="1">
    <citation type="submission" date="2020-08" db="EMBL/GenBank/DDBJ databases">
        <authorList>
            <person name="Newling K."/>
            <person name="Davey J."/>
            <person name="Forrester S."/>
        </authorList>
    </citation>
    <scope>NUCLEOTIDE SEQUENCE [LARGE SCALE GENOMIC DNA]</scope>
    <source>
        <strain evidence="3">Crithidia deanei Carvalho (ATCC PRA-265)</strain>
    </source>
</reference>
<proteinExistence type="predicted"/>
<dbReference type="InterPro" id="IPR027512">
    <property type="entry name" value="EIF3A"/>
</dbReference>
<feature type="region of interest" description="Disordered" evidence="1">
    <location>
        <begin position="59"/>
        <end position="180"/>
    </location>
</feature>
<dbReference type="PANTHER" id="PTHR14005:SF0">
    <property type="entry name" value="EUKARYOTIC TRANSLATION INITIATION FACTOR 3 SUBUNIT A"/>
    <property type="match status" value="1"/>
</dbReference>
<evidence type="ECO:0000256" key="1">
    <source>
        <dbReference type="SAM" id="MobiDB-lite"/>
    </source>
</evidence>
<gene>
    <name evidence="2" type="ORF">ADEAN_000253300</name>
</gene>
<dbReference type="GO" id="GO:0003729">
    <property type="term" value="F:mRNA binding"/>
    <property type="evidence" value="ECO:0007669"/>
    <property type="project" value="TreeGrafter"/>
</dbReference>
<accession>A0A7G2C5R2</accession>
<feature type="compositionally biased region" description="Pro residues" evidence="1">
    <location>
        <begin position="141"/>
        <end position="157"/>
    </location>
</feature>
<dbReference type="Proteomes" id="UP000515908">
    <property type="component" value="Chromosome 04"/>
</dbReference>
<feature type="region of interest" description="Disordered" evidence="1">
    <location>
        <begin position="716"/>
        <end position="760"/>
    </location>
</feature>
<dbReference type="GO" id="GO:0003743">
    <property type="term" value="F:translation initiation factor activity"/>
    <property type="evidence" value="ECO:0007669"/>
    <property type="project" value="TreeGrafter"/>
</dbReference>
<dbReference type="PANTHER" id="PTHR14005">
    <property type="entry name" value="EUKARYOTIC TRANSLATION INITIATION FACTOR 3, THETA SUBUNIT"/>
    <property type="match status" value="1"/>
</dbReference>
<feature type="compositionally biased region" description="Basic residues" evidence="1">
    <location>
        <begin position="716"/>
        <end position="733"/>
    </location>
</feature>